<gene>
    <name evidence="4" type="ORF">GGR04_000565</name>
</gene>
<feature type="domain" description="4'-phosphopantetheinyl transferase" evidence="3">
    <location>
        <begin position="111"/>
        <end position="175"/>
    </location>
</feature>
<dbReference type="Pfam" id="PF01648">
    <property type="entry name" value="ACPS"/>
    <property type="match status" value="1"/>
</dbReference>
<name>A0A7W6E9G3_9HYPH</name>
<dbReference type="GO" id="GO:0019878">
    <property type="term" value="P:lysine biosynthetic process via aminoadipic acid"/>
    <property type="evidence" value="ECO:0007669"/>
    <property type="project" value="TreeGrafter"/>
</dbReference>
<evidence type="ECO:0000313" key="4">
    <source>
        <dbReference type="EMBL" id="MBB3996744.1"/>
    </source>
</evidence>
<evidence type="ECO:0000256" key="1">
    <source>
        <dbReference type="ARBA" id="ARBA00010990"/>
    </source>
</evidence>
<dbReference type="InterPro" id="IPR037143">
    <property type="entry name" value="4-PPantetheinyl_Trfase_dom_sf"/>
</dbReference>
<dbReference type="InterPro" id="IPR008278">
    <property type="entry name" value="4-PPantetheinyl_Trfase_dom"/>
</dbReference>
<dbReference type="EMBL" id="JACIEK010000001">
    <property type="protein sequence ID" value="MBB3996744.1"/>
    <property type="molecule type" value="Genomic_DNA"/>
</dbReference>
<dbReference type="Gene3D" id="3.90.470.20">
    <property type="entry name" value="4'-phosphopantetheinyl transferase domain"/>
    <property type="match status" value="1"/>
</dbReference>
<dbReference type="GO" id="GO:0005829">
    <property type="term" value="C:cytosol"/>
    <property type="evidence" value="ECO:0007669"/>
    <property type="project" value="TreeGrafter"/>
</dbReference>
<reference evidence="4 5" key="1">
    <citation type="submission" date="2020-08" db="EMBL/GenBank/DDBJ databases">
        <title>Genomic Encyclopedia of Type Strains, Phase IV (KMG-IV): sequencing the most valuable type-strain genomes for metagenomic binning, comparative biology and taxonomic classification.</title>
        <authorList>
            <person name="Goeker M."/>
        </authorList>
    </citation>
    <scope>NUCLEOTIDE SEQUENCE [LARGE SCALE GENOMIC DNA]</scope>
    <source>
        <strain evidence="4 5">DSM 102238</strain>
    </source>
</reference>
<keyword evidence="5" id="KW-1185">Reference proteome</keyword>
<proteinExistence type="inferred from homology"/>
<dbReference type="Proteomes" id="UP000542776">
    <property type="component" value="Unassembled WGS sequence"/>
</dbReference>
<evidence type="ECO:0000259" key="3">
    <source>
        <dbReference type="Pfam" id="PF01648"/>
    </source>
</evidence>
<protein>
    <submittedName>
        <fullName evidence="4">4'-phosphopantetheinyl transferase</fullName>
        <ecNumber evidence="4">2.7.8.-</ecNumber>
    </submittedName>
</protein>
<dbReference type="InterPro" id="IPR050559">
    <property type="entry name" value="P-Pant_transferase_sf"/>
</dbReference>
<dbReference type="GO" id="GO:0008897">
    <property type="term" value="F:holo-[acyl-carrier-protein] synthase activity"/>
    <property type="evidence" value="ECO:0007669"/>
    <property type="project" value="InterPro"/>
</dbReference>
<dbReference type="PANTHER" id="PTHR12215">
    <property type="entry name" value="PHOSPHOPANTETHEINE TRANSFERASE"/>
    <property type="match status" value="1"/>
</dbReference>
<dbReference type="AlphaFoldDB" id="A0A7W6E9G3"/>
<keyword evidence="2 4" id="KW-0808">Transferase</keyword>
<evidence type="ECO:0000313" key="5">
    <source>
        <dbReference type="Proteomes" id="UP000542776"/>
    </source>
</evidence>
<comment type="similarity">
    <text evidence="1">Belongs to the P-Pant transferase superfamily. Gsp/Sfp/HetI/AcpT family.</text>
</comment>
<dbReference type="EC" id="2.7.8.-" evidence="4"/>
<dbReference type="RefSeq" id="WP_183197615.1">
    <property type="nucleotide sequence ID" value="NZ_JACIEK010000001.1"/>
</dbReference>
<comment type="caution">
    <text evidence="4">The sequence shown here is derived from an EMBL/GenBank/DDBJ whole genome shotgun (WGS) entry which is preliminary data.</text>
</comment>
<dbReference type="SUPFAM" id="SSF56214">
    <property type="entry name" value="4'-phosphopantetheinyl transferase"/>
    <property type="match status" value="2"/>
</dbReference>
<sequence>MSGTALPAEGCIDLWLLDGSNPPAGIDAIDLDGEEEARAGRMATAELRARLRRRRRFLRAVLARYLGLAPGDVPLRAAPGGKPALAGETRLRFSLSHSGELTVLAVGRTELGVDLEQRKPFDRLAEVVAHSCSSRERAAIAAAPDAATAFLDRWVVKEAVLKCRGTGLVEDLAGIDPGPVSREPRDWQGLTIRKLRPPALPSGPDLHMALAVEGPAERIAWRGLESPVAIPFRLSDGTGSRWAAPLTGEGILDIAPPASRTQRNS</sequence>
<organism evidence="4 5">
    <name type="scientific">Aureimonas pseudogalii</name>
    <dbReference type="NCBI Taxonomy" id="1744844"/>
    <lineage>
        <taxon>Bacteria</taxon>
        <taxon>Pseudomonadati</taxon>
        <taxon>Pseudomonadota</taxon>
        <taxon>Alphaproteobacteria</taxon>
        <taxon>Hyphomicrobiales</taxon>
        <taxon>Aurantimonadaceae</taxon>
        <taxon>Aureimonas</taxon>
    </lineage>
</organism>
<evidence type="ECO:0000256" key="2">
    <source>
        <dbReference type="ARBA" id="ARBA00022679"/>
    </source>
</evidence>
<dbReference type="GO" id="GO:0000287">
    <property type="term" value="F:magnesium ion binding"/>
    <property type="evidence" value="ECO:0007669"/>
    <property type="project" value="InterPro"/>
</dbReference>
<accession>A0A7W6E9G3</accession>
<dbReference type="PANTHER" id="PTHR12215:SF10">
    <property type="entry name" value="L-AMINOADIPATE-SEMIALDEHYDE DEHYDROGENASE-PHOSPHOPANTETHEINYL TRANSFERASE"/>
    <property type="match status" value="1"/>
</dbReference>